<dbReference type="InterPro" id="IPR000572">
    <property type="entry name" value="OxRdtase_Mopterin-bd_dom"/>
</dbReference>
<feature type="domain" description="Oxidoreductase molybdopterin-binding" evidence="2">
    <location>
        <begin position="69"/>
        <end position="138"/>
    </location>
</feature>
<organism evidence="3 4">
    <name type="scientific">Brevirhabdus pacifica</name>
    <dbReference type="NCBI Taxonomy" id="1267768"/>
    <lineage>
        <taxon>Bacteria</taxon>
        <taxon>Pseudomonadati</taxon>
        <taxon>Pseudomonadota</taxon>
        <taxon>Alphaproteobacteria</taxon>
        <taxon>Rhodobacterales</taxon>
        <taxon>Paracoccaceae</taxon>
        <taxon>Brevirhabdus</taxon>
    </lineage>
</organism>
<keyword evidence="4" id="KW-1185">Reference proteome</keyword>
<dbReference type="Pfam" id="PF00174">
    <property type="entry name" value="Oxidored_molyb"/>
    <property type="match status" value="1"/>
</dbReference>
<reference evidence="3 4" key="1">
    <citation type="submission" date="2017-01" db="EMBL/GenBank/DDBJ databases">
        <title>Genomic analysis of Xuhuaishuia manganoxidans DY6-4.</title>
        <authorList>
            <person name="Wang X."/>
        </authorList>
    </citation>
    <scope>NUCLEOTIDE SEQUENCE [LARGE SCALE GENOMIC DNA]</scope>
    <source>
        <strain evidence="3 4">DY6-4</strain>
    </source>
</reference>
<dbReference type="AlphaFoldDB" id="A0A1U7DMR2"/>
<gene>
    <name evidence="3" type="ORF">BV394_14625</name>
</gene>
<proteinExistence type="predicted"/>
<evidence type="ECO:0000256" key="1">
    <source>
        <dbReference type="SAM" id="SignalP"/>
    </source>
</evidence>
<accession>A0A1U7DMR2</accession>
<feature type="chain" id="PRO_5012911197" evidence="1">
    <location>
        <begin position="18"/>
        <end position="167"/>
    </location>
</feature>
<protein>
    <submittedName>
        <fullName evidence="3">Oxidoreductase</fullName>
    </submittedName>
</protein>
<dbReference type="Proteomes" id="UP000187266">
    <property type="component" value="Chromosome"/>
</dbReference>
<dbReference type="SUPFAM" id="SSF56524">
    <property type="entry name" value="Oxidoreductase molybdopterin-binding domain"/>
    <property type="match status" value="1"/>
</dbReference>
<keyword evidence="1" id="KW-0732">Signal</keyword>
<dbReference type="STRING" id="1267768.BV394_14625"/>
<dbReference type="InterPro" id="IPR036374">
    <property type="entry name" value="OxRdtase_Mopterin-bd_sf"/>
</dbReference>
<name>A0A1U7DMR2_9RHOB</name>
<evidence type="ECO:0000313" key="4">
    <source>
        <dbReference type="Proteomes" id="UP000187266"/>
    </source>
</evidence>
<dbReference type="Gene3D" id="3.90.420.10">
    <property type="entry name" value="Oxidoreductase, molybdopterin-binding domain"/>
    <property type="match status" value="1"/>
</dbReference>
<dbReference type="OrthoDB" id="9798763at2"/>
<evidence type="ECO:0000259" key="2">
    <source>
        <dbReference type="Pfam" id="PF00174"/>
    </source>
</evidence>
<evidence type="ECO:0000313" key="3">
    <source>
        <dbReference type="EMBL" id="APX91205.1"/>
    </source>
</evidence>
<dbReference type="EMBL" id="CP019124">
    <property type="protein sequence ID" value="APX91205.1"/>
    <property type="molecule type" value="Genomic_DNA"/>
</dbReference>
<sequence>MVAGLTLGAGAALPALAADPGTALPAPTGEVVLTVTGKIARTNGDGAASFDMEMLKALPAVSFETETIWTKGSQSFVGVELKTLVEELGIEGEILGASAINDYRVDIPLSDAIENGPIVAYTMNGQAMSRRDKGPLWIVYSYGSDAKYRTEAIYNRSIWQLVTLVAG</sequence>
<feature type="signal peptide" evidence="1">
    <location>
        <begin position="1"/>
        <end position="17"/>
    </location>
</feature>